<evidence type="ECO:0000256" key="1">
    <source>
        <dbReference type="ARBA" id="ARBA00004752"/>
    </source>
</evidence>
<comment type="pathway">
    <text evidence="1 7">Cell wall biogenesis; peptidoglycan biosynthesis.</text>
</comment>
<feature type="active site" description="Proton donor/acceptor" evidence="7">
    <location>
        <position position="305"/>
    </location>
</feature>
<keyword evidence="3" id="KW-0808">Transferase</keyword>
<keyword evidence="5 7" id="KW-0573">Peptidoglycan synthesis</keyword>
<dbReference type="PANTHER" id="PTHR30582:SF30">
    <property type="entry name" value="BLR4375 PROTEIN"/>
    <property type="match status" value="1"/>
</dbReference>
<evidence type="ECO:0000256" key="3">
    <source>
        <dbReference type="ARBA" id="ARBA00022679"/>
    </source>
</evidence>
<accession>A0ABY6C6X9</accession>
<geneLocation type="plasmid" evidence="10 11">
    <name>p_unnamed1</name>
</geneLocation>
<dbReference type="InterPro" id="IPR002477">
    <property type="entry name" value="Peptidoglycan-bd-like"/>
</dbReference>
<evidence type="ECO:0000259" key="9">
    <source>
        <dbReference type="PROSITE" id="PS52029"/>
    </source>
</evidence>
<protein>
    <submittedName>
        <fullName evidence="10">L,D-transpeptidase</fullName>
    </submittedName>
</protein>
<comment type="similarity">
    <text evidence="2">Belongs to the YkuD family.</text>
</comment>
<feature type="chain" id="PRO_5046565335" evidence="8">
    <location>
        <begin position="23"/>
        <end position="345"/>
    </location>
</feature>
<sequence length="345" mass="36484">MTQHLKIAFTLLALLQPVTVMAQSMPAAGELTADVINGAQLGLDVGLQRRLFIETTPEIADGTEAAPILPSASVARLQILLDQHGISPGVIDGFDGDNVRKAIMAFQFMYGLAIDGNLNPEVLAVLETGAQVIGAYQVTADDEAAVVPAIPSDYAEMATLTFLGYESVREMVAERFHMDVDFLAALNPSATFHAGETVFIAMTGTNQVGQAAQIVADKTLRQVRAYDEAGRLLAAYPATIGSEDNPSPTGVYTVGQATPMPNYTYNPAINFQQGENAEVLTIPPGPNGPVGSMWIALSKPTYGIHGTPEPALIDKTGSHGCIRLTNWDAEELAAMVGPGVTVTFL</sequence>
<evidence type="ECO:0000313" key="11">
    <source>
        <dbReference type="Proteomes" id="UP001061862"/>
    </source>
</evidence>
<keyword evidence="4 7" id="KW-0133">Cell shape</keyword>
<evidence type="ECO:0000256" key="5">
    <source>
        <dbReference type="ARBA" id="ARBA00022984"/>
    </source>
</evidence>
<name>A0ABY6C6X9_9HYPH</name>
<evidence type="ECO:0000256" key="6">
    <source>
        <dbReference type="ARBA" id="ARBA00023316"/>
    </source>
</evidence>
<gene>
    <name evidence="10" type="ORF">N8A98_00365</name>
</gene>
<keyword evidence="11" id="KW-1185">Reference proteome</keyword>
<dbReference type="CDD" id="cd16913">
    <property type="entry name" value="YkuD_like"/>
    <property type="match status" value="1"/>
</dbReference>
<feature type="domain" description="L,D-TPase catalytic" evidence="9">
    <location>
        <begin position="212"/>
        <end position="345"/>
    </location>
</feature>
<evidence type="ECO:0000256" key="2">
    <source>
        <dbReference type="ARBA" id="ARBA00005992"/>
    </source>
</evidence>
<dbReference type="InterPro" id="IPR005490">
    <property type="entry name" value="LD_TPept_cat_dom"/>
</dbReference>
<dbReference type="SUPFAM" id="SSF47090">
    <property type="entry name" value="PGBD-like"/>
    <property type="match status" value="1"/>
</dbReference>
<evidence type="ECO:0000256" key="4">
    <source>
        <dbReference type="ARBA" id="ARBA00022960"/>
    </source>
</evidence>
<dbReference type="InterPro" id="IPR036366">
    <property type="entry name" value="PGBDSf"/>
</dbReference>
<dbReference type="Gene3D" id="2.40.440.10">
    <property type="entry name" value="L,D-transpeptidase catalytic domain-like"/>
    <property type="match status" value="1"/>
</dbReference>
<dbReference type="Pfam" id="PF01471">
    <property type="entry name" value="PG_binding_1"/>
    <property type="match status" value="1"/>
</dbReference>
<dbReference type="Gene3D" id="1.10.101.10">
    <property type="entry name" value="PGBD-like superfamily/PGBD"/>
    <property type="match status" value="1"/>
</dbReference>
<organism evidence="10 11">
    <name type="scientific">Devosia neptuniae</name>
    <dbReference type="NCBI Taxonomy" id="191302"/>
    <lineage>
        <taxon>Bacteria</taxon>
        <taxon>Pseudomonadati</taxon>
        <taxon>Pseudomonadota</taxon>
        <taxon>Alphaproteobacteria</taxon>
        <taxon>Hyphomicrobiales</taxon>
        <taxon>Devosiaceae</taxon>
        <taxon>Devosia</taxon>
    </lineage>
</organism>
<dbReference type="Pfam" id="PF03734">
    <property type="entry name" value="YkuD"/>
    <property type="match status" value="1"/>
</dbReference>
<dbReference type="PROSITE" id="PS52029">
    <property type="entry name" value="LD_TPASE"/>
    <property type="match status" value="1"/>
</dbReference>
<dbReference type="InterPro" id="IPR050979">
    <property type="entry name" value="LD-transpeptidase"/>
</dbReference>
<dbReference type="InterPro" id="IPR036365">
    <property type="entry name" value="PGBD-like_sf"/>
</dbReference>
<feature type="signal peptide" evidence="8">
    <location>
        <begin position="1"/>
        <end position="22"/>
    </location>
</feature>
<evidence type="ECO:0000256" key="7">
    <source>
        <dbReference type="PROSITE-ProRule" id="PRU01373"/>
    </source>
</evidence>
<reference evidence="10 11" key="1">
    <citation type="submission" date="2022-09" db="EMBL/GenBank/DDBJ databases">
        <title>Interaction between co-microsymbionts with complementary sets of symbiotic genes in legume-rhizobium systems.</title>
        <authorList>
            <person name="Safronova V."/>
            <person name="Sazanova A."/>
            <person name="Afonin A."/>
            <person name="Chirak E."/>
        </authorList>
    </citation>
    <scope>NUCLEOTIDE SEQUENCE [LARGE SCALE GENOMIC DNA]</scope>
    <source>
        <strain evidence="10 11">A18/4-1</strain>
        <plasmid evidence="10 11">p_unnamed1</plasmid>
    </source>
</reference>
<feature type="active site" description="Nucleophile" evidence="7">
    <location>
        <position position="321"/>
    </location>
</feature>
<dbReference type="RefSeq" id="WP_262165607.1">
    <property type="nucleotide sequence ID" value="NZ_CP104964.1"/>
</dbReference>
<dbReference type="SUPFAM" id="SSF141523">
    <property type="entry name" value="L,D-transpeptidase catalytic domain-like"/>
    <property type="match status" value="1"/>
</dbReference>
<dbReference type="InterPro" id="IPR038063">
    <property type="entry name" value="Transpep_catalytic_dom"/>
</dbReference>
<evidence type="ECO:0000256" key="8">
    <source>
        <dbReference type="SAM" id="SignalP"/>
    </source>
</evidence>
<dbReference type="EMBL" id="CP104964">
    <property type="protein sequence ID" value="UXN68010.1"/>
    <property type="molecule type" value="Genomic_DNA"/>
</dbReference>
<evidence type="ECO:0000313" key="10">
    <source>
        <dbReference type="EMBL" id="UXN68010.1"/>
    </source>
</evidence>
<keyword evidence="6 7" id="KW-0961">Cell wall biogenesis/degradation</keyword>
<proteinExistence type="inferred from homology"/>
<keyword evidence="10" id="KW-0614">Plasmid</keyword>
<dbReference type="PANTHER" id="PTHR30582">
    <property type="entry name" value="L,D-TRANSPEPTIDASE"/>
    <property type="match status" value="1"/>
</dbReference>
<dbReference type="Proteomes" id="UP001061862">
    <property type="component" value="Plasmid p_unnamed1"/>
</dbReference>
<keyword evidence="8" id="KW-0732">Signal</keyword>